<dbReference type="InterPro" id="IPR016024">
    <property type="entry name" value="ARM-type_fold"/>
</dbReference>
<dbReference type="Proteomes" id="UP000583929">
    <property type="component" value="Unassembled WGS sequence"/>
</dbReference>
<feature type="region of interest" description="Disordered" evidence="2">
    <location>
        <begin position="404"/>
        <end position="432"/>
    </location>
</feature>
<keyword evidence="1" id="KW-0479">Metal-binding</keyword>
<keyword evidence="1" id="KW-0863">Zinc-finger</keyword>
<keyword evidence="3" id="KW-0812">Transmembrane</keyword>
<feature type="compositionally biased region" description="Low complexity" evidence="2">
    <location>
        <begin position="22"/>
        <end position="42"/>
    </location>
</feature>
<sequence length="599" mass="65472">MSEKALKDLNTIPGSERKNENSSKVSISKPVVSNTNGNTNGNLEEGQKKISVNGGEVVNPVNGNLEEAQKKNSVNGDEVVNPVVEVASAEVEYIDSENLNDVEDVDASLKILLSGLDSKDWVLLCNSLNNVRRLSLYHKEAMFDVLADVISLVAKSLKNPRSAVCKTACMTSADIFSAYNDLMIESLDLLLVQLLLKSSQDKRFVCEAAEKALVSMTTWVSPILLLPKLQPCLKHRNPRIRAKASMCFCRSVPRLSFDHNYDDEPSMAVGKIMVMAIVISIILLFFGIAMLIFVHVCIVGRAFRRGLENVLVPERGGATLTTTADNTSMSKDDLEKLPSFHYKTTSEDDDDVDDDVECSVCLESFQIGDKCRLLPTCNHSFHAECVDTWLLRTPFCPICRTGADSRKGDDLSQTTESSSRFSDTNNNNNNDIRIDIGDGDSGGEMSHGRIEDVGNGDNNHIIEFGMNEIVQTECVEKLGELNVGTCSNNSGSKSEENFQGDEVLSVVVSSLSVSADVESKHIQSTPNRYSIFKSKYFLAPGGRPLGLRLPTSIAPSLGSSLFSLSSSSSWFPPPAVLLIEIPRFGFFIGDELVEVSTTP</sequence>
<evidence type="ECO:0000259" key="4">
    <source>
        <dbReference type="PROSITE" id="PS50089"/>
    </source>
</evidence>
<evidence type="ECO:0000256" key="3">
    <source>
        <dbReference type="SAM" id="Phobius"/>
    </source>
</evidence>
<proteinExistence type="predicted"/>
<feature type="compositionally biased region" description="Low complexity" evidence="2">
    <location>
        <begin position="417"/>
        <end position="431"/>
    </location>
</feature>
<evidence type="ECO:0000313" key="5">
    <source>
        <dbReference type="EMBL" id="KAF4390662.1"/>
    </source>
</evidence>
<evidence type="ECO:0000256" key="1">
    <source>
        <dbReference type="PROSITE-ProRule" id="PRU00175"/>
    </source>
</evidence>
<gene>
    <name evidence="5" type="ORF">G4B88_015552</name>
</gene>
<dbReference type="PANTHER" id="PTHR21567">
    <property type="entry name" value="CLASP"/>
    <property type="match status" value="1"/>
</dbReference>
<dbReference type="GO" id="GO:0000226">
    <property type="term" value="P:microtubule cytoskeleton organization"/>
    <property type="evidence" value="ECO:0007669"/>
    <property type="project" value="TreeGrafter"/>
</dbReference>
<dbReference type="SUPFAM" id="SSF48371">
    <property type="entry name" value="ARM repeat"/>
    <property type="match status" value="1"/>
</dbReference>
<feature type="domain" description="RING-type" evidence="4">
    <location>
        <begin position="358"/>
        <end position="400"/>
    </location>
</feature>
<dbReference type="PANTHER" id="PTHR21567:SF62">
    <property type="entry name" value="ARM REPEAT SUPERFAMILY PROTEIN"/>
    <property type="match status" value="1"/>
</dbReference>
<keyword evidence="6" id="KW-1185">Reference proteome</keyword>
<dbReference type="SUPFAM" id="SSF57850">
    <property type="entry name" value="RING/U-box"/>
    <property type="match status" value="1"/>
</dbReference>
<keyword evidence="3" id="KW-0472">Membrane</keyword>
<keyword evidence="3" id="KW-1133">Transmembrane helix</keyword>
<dbReference type="EMBL" id="JAATIQ010000062">
    <property type="protein sequence ID" value="KAF4390662.1"/>
    <property type="molecule type" value="Genomic_DNA"/>
</dbReference>
<dbReference type="PROSITE" id="PS50089">
    <property type="entry name" value="ZF_RING_2"/>
    <property type="match status" value="1"/>
</dbReference>
<dbReference type="GO" id="GO:0008270">
    <property type="term" value="F:zinc ion binding"/>
    <property type="evidence" value="ECO:0007669"/>
    <property type="project" value="UniProtKB-KW"/>
</dbReference>
<dbReference type="Gene3D" id="1.25.10.10">
    <property type="entry name" value="Leucine-rich Repeat Variant"/>
    <property type="match status" value="1"/>
</dbReference>
<organism evidence="5 6">
    <name type="scientific">Cannabis sativa</name>
    <name type="common">Hemp</name>
    <name type="synonym">Marijuana</name>
    <dbReference type="NCBI Taxonomy" id="3483"/>
    <lineage>
        <taxon>Eukaryota</taxon>
        <taxon>Viridiplantae</taxon>
        <taxon>Streptophyta</taxon>
        <taxon>Embryophyta</taxon>
        <taxon>Tracheophyta</taxon>
        <taxon>Spermatophyta</taxon>
        <taxon>Magnoliopsida</taxon>
        <taxon>eudicotyledons</taxon>
        <taxon>Gunneridae</taxon>
        <taxon>Pentapetalae</taxon>
        <taxon>rosids</taxon>
        <taxon>fabids</taxon>
        <taxon>Rosales</taxon>
        <taxon>Cannabaceae</taxon>
        <taxon>Cannabis</taxon>
    </lineage>
</organism>
<comment type="caution">
    <text evidence="5">The sequence shown here is derived from an EMBL/GenBank/DDBJ whole genome shotgun (WGS) entry which is preliminary data.</text>
</comment>
<dbReference type="AlphaFoldDB" id="A0A7J6H5U1"/>
<dbReference type="InterPro" id="IPR013083">
    <property type="entry name" value="Znf_RING/FYVE/PHD"/>
</dbReference>
<evidence type="ECO:0000256" key="2">
    <source>
        <dbReference type="SAM" id="MobiDB-lite"/>
    </source>
</evidence>
<feature type="region of interest" description="Disordered" evidence="2">
    <location>
        <begin position="1"/>
        <end position="46"/>
    </location>
</feature>
<accession>A0A7J6H5U1</accession>
<dbReference type="Gene3D" id="3.30.40.10">
    <property type="entry name" value="Zinc/RING finger domain, C3HC4 (zinc finger)"/>
    <property type="match status" value="1"/>
</dbReference>
<name>A0A7J6H5U1_CANSA</name>
<protein>
    <recommendedName>
        <fullName evidence="4">RING-type domain-containing protein</fullName>
    </recommendedName>
</protein>
<dbReference type="InterPro" id="IPR001841">
    <property type="entry name" value="Znf_RING"/>
</dbReference>
<dbReference type="Pfam" id="PF13639">
    <property type="entry name" value="zf-RING_2"/>
    <property type="match status" value="1"/>
</dbReference>
<feature type="non-terminal residue" evidence="5">
    <location>
        <position position="1"/>
    </location>
</feature>
<dbReference type="GO" id="GO:0005881">
    <property type="term" value="C:cytoplasmic microtubule"/>
    <property type="evidence" value="ECO:0007669"/>
    <property type="project" value="TreeGrafter"/>
</dbReference>
<dbReference type="InterPro" id="IPR011989">
    <property type="entry name" value="ARM-like"/>
</dbReference>
<evidence type="ECO:0000313" key="6">
    <source>
        <dbReference type="Proteomes" id="UP000583929"/>
    </source>
</evidence>
<keyword evidence="1" id="KW-0862">Zinc</keyword>
<dbReference type="CDD" id="cd16461">
    <property type="entry name" value="RING-H2_EL5-like"/>
    <property type="match status" value="1"/>
</dbReference>
<feature type="transmembrane region" description="Helical" evidence="3">
    <location>
        <begin position="272"/>
        <end position="298"/>
    </location>
</feature>
<dbReference type="GO" id="GO:0008017">
    <property type="term" value="F:microtubule binding"/>
    <property type="evidence" value="ECO:0007669"/>
    <property type="project" value="TreeGrafter"/>
</dbReference>
<dbReference type="SMART" id="SM00184">
    <property type="entry name" value="RING"/>
    <property type="match status" value="1"/>
</dbReference>
<reference evidence="5 6" key="1">
    <citation type="journal article" date="2020" name="bioRxiv">
        <title>Sequence and annotation of 42 cannabis genomes reveals extensive copy number variation in cannabinoid synthesis and pathogen resistance genes.</title>
        <authorList>
            <person name="Mckernan K.J."/>
            <person name="Helbert Y."/>
            <person name="Kane L.T."/>
            <person name="Ebling H."/>
            <person name="Zhang L."/>
            <person name="Liu B."/>
            <person name="Eaton Z."/>
            <person name="Mclaughlin S."/>
            <person name="Kingan S."/>
            <person name="Baybayan P."/>
            <person name="Concepcion G."/>
            <person name="Jordan M."/>
            <person name="Riva A."/>
            <person name="Barbazuk W."/>
            <person name="Harkins T."/>
        </authorList>
    </citation>
    <scope>NUCLEOTIDE SEQUENCE [LARGE SCALE GENOMIC DNA]</scope>
    <source>
        <strain evidence="6">cv. Jamaican Lion 4</strain>
        <tissue evidence="5">Leaf</tissue>
    </source>
</reference>